<accession>A0A0F9X0E0</accession>
<dbReference type="EMBL" id="JOKZ01000386">
    <property type="protein sequence ID" value="KKO98770.1"/>
    <property type="molecule type" value="Genomic_DNA"/>
</dbReference>
<organism evidence="1 2">
    <name type="scientific">Trichoderma harzianum</name>
    <name type="common">Hypocrea lixii</name>
    <dbReference type="NCBI Taxonomy" id="5544"/>
    <lineage>
        <taxon>Eukaryota</taxon>
        <taxon>Fungi</taxon>
        <taxon>Dikarya</taxon>
        <taxon>Ascomycota</taxon>
        <taxon>Pezizomycotina</taxon>
        <taxon>Sordariomycetes</taxon>
        <taxon>Hypocreomycetidae</taxon>
        <taxon>Hypocreales</taxon>
        <taxon>Hypocreaceae</taxon>
        <taxon>Trichoderma</taxon>
    </lineage>
</organism>
<dbReference type="OrthoDB" id="4899589at2759"/>
<dbReference type="Proteomes" id="UP000034112">
    <property type="component" value="Unassembled WGS sequence"/>
</dbReference>
<comment type="caution">
    <text evidence="1">The sequence shown here is derived from an EMBL/GenBank/DDBJ whole genome shotgun (WGS) entry which is preliminary data.</text>
</comment>
<dbReference type="OMA" id="EQQFGSH"/>
<dbReference type="AlphaFoldDB" id="A0A0F9X0E0"/>
<protein>
    <submittedName>
        <fullName evidence="1">Uncharacterized protein</fullName>
    </submittedName>
</protein>
<gene>
    <name evidence="1" type="ORF">THAR02_09125</name>
</gene>
<evidence type="ECO:0000313" key="1">
    <source>
        <dbReference type="EMBL" id="KKO98770.1"/>
    </source>
</evidence>
<proteinExistence type="predicted"/>
<reference evidence="2" key="1">
    <citation type="journal article" date="2015" name="Genome Announc.">
        <title>Draft whole-genome sequence of the biocontrol agent Trichoderma harzianum T6776.</title>
        <authorList>
            <person name="Baroncelli R."/>
            <person name="Piaggeschi G."/>
            <person name="Fiorini L."/>
            <person name="Bertolini E."/>
            <person name="Zapparata A."/>
            <person name="Pe M.E."/>
            <person name="Sarrocco S."/>
            <person name="Vannacci G."/>
        </authorList>
    </citation>
    <scope>NUCLEOTIDE SEQUENCE [LARGE SCALE GENOMIC DNA]</scope>
    <source>
        <strain evidence="2">T6776</strain>
    </source>
</reference>
<name>A0A0F9X0E0_TRIHA</name>
<evidence type="ECO:0000313" key="2">
    <source>
        <dbReference type="Proteomes" id="UP000034112"/>
    </source>
</evidence>
<sequence length="73" mass="7938">MPSSPPRAASNGGDNSYHTFDIERFLADQQQYHPGFGKVQSPAEAGATAEARMMAELRTFEKQFGSSDRPSSS</sequence>